<dbReference type="CDD" id="cd14740">
    <property type="entry name" value="PAAR_4"/>
    <property type="match status" value="1"/>
</dbReference>
<dbReference type="Proteomes" id="UP001501747">
    <property type="component" value="Unassembled WGS sequence"/>
</dbReference>
<name>A0ABP7QVX6_9PSEU</name>
<proteinExistence type="predicted"/>
<dbReference type="Pfam" id="PF05488">
    <property type="entry name" value="PAAR_motif"/>
    <property type="match status" value="1"/>
</dbReference>
<dbReference type="InterPro" id="IPR008727">
    <property type="entry name" value="PAAR_motif"/>
</dbReference>
<protein>
    <submittedName>
        <fullName evidence="1">PAAR domain-containing protein</fullName>
    </submittedName>
</protein>
<sequence length="133" mass="13218">MALVSKPVAKMGDRVAGTDIHVVLVPSSGGPVPTPMSLPFAGTITGGCCTTVLVGGQPIATVGSEATNVPPHVAPNGTFQNQPTNKGYVLLGSMTVLAGGKPVARMGDRVMTCNDPAPMPTGTIIAVGQVLAG</sequence>
<reference evidence="2" key="1">
    <citation type="journal article" date="2019" name="Int. J. Syst. Evol. Microbiol.">
        <title>The Global Catalogue of Microorganisms (GCM) 10K type strain sequencing project: providing services to taxonomists for standard genome sequencing and annotation.</title>
        <authorList>
            <consortium name="The Broad Institute Genomics Platform"/>
            <consortium name="The Broad Institute Genome Sequencing Center for Infectious Disease"/>
            <person name="Wu L."/>
            <person name="Ma J."/>
        </authorList>
    </citation>
    <scope>NUCLEOTIDE SEQUENCE [LARGE SCALE GENOMIC DNA]</scope>
    <source>
        <strain evidence="2">JCM 17342</strain>
    </source>
</reference>
<evidence type="ECO:0000313" key="1">
    <source>
        <dbReference type="EMBL" id="GAA3988921.1"/>
    </source>
</evidence>
<dbReference type="EMBL" id="BAABAL010000004">
    <property type="protein sequence ID" value="GAA3988921.1"/>
    <property type="molecule type" value="Genomic_DNA"/>
</dbReference>
<evidence type="ECO:0000313" key="2">
    <source>
        <dbReference type="Proteomes" id="UP001501747"/>
    </source>
</evidence>
<keyword evidence="2" id="KW-1185">Reference proteome</keyword>
<gene>
    <name evidence="1" type="ORF">GCM10022247_04270</name>
</gene>
<comment type="caution">
    <text evidence="1">The sequence shown here is derived from an EMBL/GenBank/DDBJ whole genome shotgun (WGS) entry which is preliminary data.</text>
</comment>
<organism evidence="1 2">
    <name type="scientific">Allokutzneria multivorans</name>
    <dbReference type="NCBI Taxonomy" id="1142134"/>
    <lineage>
        <taxon>Bacteria</taxon>
        <taxon>Bacillati</taxon>
        <taxon>Actinomycetota</taxon>
        <taxon>Actinomycetes</taxon>
        <taxon>Pseudonocardiales</taxon>
        <taxon>Pseudonocardiaceae</taxon>
        <taxon>Allokutzneria</taxon>
    </lineage>
</organism>
<dbReference type="Gene3D" id="2.60.200.60">
    <property type="match status" value="1"/>
</dbReference>
<accession>A0ABP7QVX6</accession>